<dbReference type="GO" id="GO:0072530">
    <property type="term" value="P:purine-containing compound transmembrane transport"/>
    <property type="evidence" value="ECO:0007669"/>
    <property type="project" value="UniProtKB-ARBA"/>
</dbReference>
<comment type="function">
    <text evidence="13">Voltage-gated ATP nucleotide uniporter that can also transport the purine nucleotides ADP and GTP. Uses the membrane potential as the driving force to control ATP accumulation in lysosomes and secretory vesicles. By controlling ATP storage in lysosomes, regulates ATP-dependent proteins of these organelles. Also indirectly regulates the exocytosis of ATP through its import into lysosomes in astrocytes and secretory vesicles such as adrenal chromaffin granules, mucin granules and synaptic vesicles.</text>
</comment>
<feature type="transmembrane region" description="Helical" evidence="17">
    <location>
        <begin position="616"/>
        <end position="638"/>
    </location>
</feature>
<dbReference type="SMART" id="SM00757">
    <property type="entry name" value="CRA"/>
    <property type="match status" value="1"/>
</dbReference>
<organism evidence="20 21">
    <name type="scientific">Electrophorus voltai</name>
    <dbReference type="NCBI Taxonomy" id="2609070"/>
    <lineage>
        <taxon>Eukaryota</taxon>
        <taxon>Metazoa</taxon>
        <taxon>Chordata</taxon>
        <taxon>Craniata</taxon>
        <taxon>Vertebrata</taxon>
        <taxon>Euteleostomi</taxon>
        <taxon>Actinopterygii</taxon>
        <taxon>Neopterygii</taxon>
        <taxon>Teleostei</taxon>
        <taxon>Ostariophysi</taxon>
        <taxon>Gymnotiformes</taxon>
        <taxon>Gymnotoidei</taxon>
        <taxon>Gymnotidae</taxon>
        <taxon>Electrophorus</taxon>
    </lineage>
</organism>
<dbReference type="InterPro" id="IPR020846">
    <property type="entry name" value="MFS_dom"/>
</dbReference>
<dbReference type="PROSITE" id="PS00217">
    <property type="entry name" value="SUGAR_TRANSPORT_2"/>
    <property type="match status" value="1"/>
</dbReference>
<feature type="transmembrane region" description="Helical" evidence="17">
    <location>
        <begin position="521"/>
        <end position="550"/>
    </location>
</feature>
<feature type="transmembrane region" description="Helical" evidence="17">
    <location>
        <begin position="448"/>
        <end position="469"/>
    </location>
</feature>
<comment type="caution">
    <text evidence="20">The sequence shown here is derived from an EMBL/GenBank/DDBJ whole genome shotgun (WGS) entry which is preliminary data.</text>
</comment>
<keyword evidence="4 17" id="KW-0812">Transmembrane</keyword>
<keyword evidence="8" id="KW-0968">Cytoplasmic vesicle</keyword>
<name>A0AAD9E482_9TELE</name>
<dbReference type="PANTHER" id="PTHR11662">
    <property type="entry name" value="SOLUTE CARRIER FAMILY 17"/>
    <property type="match status" value="1"/>
</dbReference>
<evidence type="ECO:0000256" key="17">
    <source>
        <dbReference type="SAM" id="Phobius"/>
    </source>
</evidence>
<dbReference type="InterPro" id="IPR013144">
    <property type="entry name" value="CRA_dom"/>
</dbReference>
<evidence type="ECO:0000256" key="16">
    <source>
        <dbReference type="ARBA" id="ARBA00079853"/>
    </source>
</evidence>
<gene>
    <name evidence="20" type="ORF">P4O66_022340</name>
</gene>
<evidence type="ECO:0000313" key="21">
    <source>
        <dbReference type="Proteomes" id="UP001239994"/>
    </source>
</evidence>
<comment type="catalytic activity">
    <reaction evidence="10">
        <text>GTP(in) = GTP(out)</text>
        <dbReference type="Rhea" id="RHEA:75787"/>
        <dbReference type="ChEBI" id="CHEBI:37565"/>
    </reaction>
</comment>
<dbReference type="InterPro" id="IPR024964">
    <property type="entry name" value="CTLH/CRA"/>
</dbReference>
<dbReference type="InterPro" id="IPR006594">
    <property type="entry name" value="LisH"/>
</dbReference>
<evidence type="ECO:0000256" key="10">
    <source>
        <dbReference type="ARBA" id="ARBA00036284"/>
    </source>
</evidence>
<evidence type="ECO:0000256" key="3">
    <source>
        <dbReference type="ARBA" id="ARBA00022448"/>
    </source>
</evidence>
<feature type="transmembrane region" description="Helical" evidence="17">
    <location>
        <begin position="362"/>
        <end position="382"/>
    </location>
</feature>
<comment type="catalytic activity">
    <reaction evidence="12">
        <text>ADP(in) = ADP(out)</text>
        <dbReference type="Rhea" id="RHEA:75783"/>
        <dbReference type="ChEBI" id="CHEBI:456216"/>
    </reaction>
</comment>
<proteinExistence type="inferred from homology"/>
<dbReference type="GO" id="GO:1904669">
    <property type="term" value="P:ATP export"/>
    <property type="evidence" value="ECO:0007669"/>
    <property type="project" value="UniProtKB-ARBA"/>
</dbReference>
<comment type="catalytic activity">
    <reaction evidence="11">
        <text>ATP(in) = ATP(out)</text>
        <dbReference type="Rhea" id="RHEA:75687"/>
        <dbReference type="ChEBI" id="CHEBI:30616"/>
    </reaction>
</comment>
<keyword evidence="21" id="KW-1185">Reference proteome</keyword>
<evidence type="ECO:0000313" key="20">
    <source>
        <dbReference type="EMBL" id="KAK1801692.1"/>
    </source>
</evidence>
<evidence type="ECO:0000256" key="2">
    <source>
        <dbReference type="ARBA" id="ARBA00008586"/>
    </source>
</evidence>
<sequence length="657" mass="73435">MSYAEKPEDITQEEWMEKLNNVHVQRADMNRLIMNYLVTEGFKEAAEKFRLESGIEPSVDLDSLDERIKIREMILKGQIQEAIALINSLHPELLDTNRYLYFHLQQQHLIELIRLRETEAALEFAQTQLAEQGEESRECLSEMERTLALLAFDNPEESPFGDLLNMMQRQKVWSEVNQAVLDYENRESTPKLAKLLKLLLWAQNELDQKKVKYPKMTDLSKGTIEEPKPVARVWTVVLLLGTCLLYCARVAMPICAVSMAERFGWSKRESGIVLGSFFWGYCFTQVLGGYISDRVGGEKVLLLSAAAWGAMTAFTPILAHFCSRPIISLTVSRFLMGLMQGMHYPSLASLCSQKVVESERGFLMSTIGSGSYLGTLVIGGVGSVMLDLYGWESVFYVSGLLSVLWAYCMWKYLLKGEGPIITLESLGSSATQSKLSRRNWLRLFRQPAVCAVIITHLCTSSTFFTLLSWLPTFFKDTFPDSKGWMFNVIPWFVAIPFSLFSGCLSDHLISQGYDTASVRKLMQFFSMGVSGVFTLCLCGTTTFPMAVAFVSAMMGLTTFSHSGVSVNVQDLAPSCAGALFGVMNTCGAFTVCDCVCRVGVIMVYFSGYLIEATGSWASVFTLITMVNLMGLGTFLVFAEARRVDIEATKGHHHSVHL</sequence>
<evidence type="ECO:0000256" key="14">
    <source>
        <dbReference type="ARBA" id="ARBA00074107"/>
    </source>
</evidence>
<evidence type="ECO:0000256" key="15">
    <source>
        <dbReference type="ARBA" id="ARBA00079665"/>
    </source>
</evidence>
<feature type="transmembrane region" description="Helical" evidence="17">
    <location>
        <begin position="303"/>
        <end position="323"/>
    </location>
</feature>
<dbReference type="InterPro" id="IPR011701">
    <property type="entry name" value="MFS"/>
</dbReference>
<dbReference type="PANTHER" id="PTHR11662:SF279">
    <property type="entry name" value="VOLTAGE-GATED PURINE NUCLEOTIDE UNIPORTER SLC17A9"/>
    <property type="match status" value="1"/>
</dbReference>
<evidence type="ECO:0000256" key="4">
    <source>
        <dbReference type="ARBA" id="ARBA00022692"/>
    </source>
</evidence>
<feature type="domain" description="Major facilitator superfamily (MFS) profile" evidence="18">
    <location>
        <begin position="234"/>
        <end position="642"/>
    </location>
</feature>
<dbReference type="EMBL" id="JAROKS010000008">
    <property type="protein sequence ID" value="KAK1801692.1"/>
    <property type="molecule type" value="Genomic_DNA"/>
</dbReference>
<feature type="transmembrane region" description="Helical" evidence="17">
    <location>
        <begin position="272"/>
        <end position="291"/>
    </location>
</feature>
<keyword evidence="7" id="KW-0458">Lysosome</keyword>
<evidence type="ECO:0000259" key="19">
    <source>
        <dbReference type="PROSITE" id="PS50897"/>
    </source>
</evidence>
<dbReference type="SUPFAM" id="SSF103473">
    <property type="entry name" value="MFS general substrate transporter"/>
    <property type="match status" value="1"/>
</dbReference>
<dbReference type="GO" id="GO:0042584">
    <property type="term" value="C:chromaffin granule membrane"/>
    <property type="evidence" value="ECO:0007669"/>
    <property type="project" value="UniProtKB-SubCell"/>
</dbReference>
<evidence type="ECO:0000256" key="1">
    <source>
        <dbReference type="ARBA" id="ARBA00004155"/>
    </source>
</evidence>
<dbReference type="SMART" id="SM00667">
    <property type="entry name" value="LisH"/>
    <property type="match status" value="1"/>
</dbReference>
<keyword evidence="3" id="KW-0813">Transport</keyword>
<dbReference type="CDD" id="cd17380">
    <property type="entry name" value="MFS_SLC17A9_like"/>
    <property type="match status" value="1"/>
</dbReference>
<evidence type="ECO:0000256" key="9">
    <source>
        <dbReference type="ARBA" id="ARBA00024185"/>
    </source>
</evidence>
<evidence type="ECO:0000256" key="13">
    <source>
        <dbReference type="ARBA" id="ARBA00056522"/>
    </source>
</evidence>
<evidence type="ECO:0000256" key="12">
    <source>
        <dbReference type="ARBA" id="ARBA00051849"/>
    </source>
</evidence>
<comment type="subcellular location">
    <subcellularLocation>
        <location evidence="9">Cytoplasmic vesicle</location>
        <location evidence="9">Secretory vesicle</location>
        <location evidence="9">Chromaffin granule membrane</location>
        <topology evidence="9">Multi-pass membrane protein</topology>
    </subcellularLocation>
    <subcellularLocation>
        <location evidence="1">Lysosome membrane</location>
        <topology evidence="1">Multi-pass membrane protein</topology>
    </subcellularLocation>
</comment>
<evidence type="ECO:0000256" key="7">
    <source>
        <dbReference type="ARBA" id="ARBA00023228"/>
    </source>
</evidence>
<reference evidence="20" key="1">
    <citation type="submission" date="2023-03" db="EMBL/GenBank/DDBJ databases">
        <title>Electrophorus voltai genome.</title>
        <authorList>
            <person name="Bian C."/>
        </authorList>
    </citation>
    <scope>NUCLEOTIDE SEQUENCE</scope>
    <source>
        <strain evidence="20">CB-2022</strain>
        <tissue evidence="20">Muscle</tissue>
    </source>
</reference>
<dbReference type="Gene3D" id="1.20.1250.20">
    <property type="entry name" value="MFS general substrate transporter like domains"/>
    <property type="match status" value="2"/>
</dbReference>
<keyword evidence="5 17" id="KW-1133">Transmembrane helix</keyword>
<dbReference type="AlphaFoldDB" id="A0AAD9E482"/>
<protein>
    <recommendedName>
        <fullName evidence="14">Voltage-gated purine nucleotide uniporter SLC17A9</fullName>
    </recommendedName>
    <alternativeName>
        <fullName evidence="16">Solute carrier family 17 member 9</fullName>
    </alternativeName>
    <alternativeName>
        <fullName evidence="15">Vesicular nucleotide transporter</fullName>
    </alternativeName>
</protein>
<dbReference type="GO" id="GO:0005765">
    <property type="term" value="C:lysosomal membrane"/>
    <property type="evidence" value="ECO:0007669"/>
    <property type="project" value="UniProtKB-SubCell"/>
</dbReference>
<dbReference type="PROSITE" id="PS50897">
    <property type="entry name" value="CTLH"/>
    <property type="match status" value="1"/>
</dbReference>
<evidence type="ECO:0000256" key="8">
    <source>
        <dbReference type="ARBA" id="ARBA00023329"/>
    </source>
</evidence>
<dbReference type="InterPro" id="IPR050382">
    <property type="entry name" value="MFS_Na/Anion_cotransporter"/>
</dbReference>
<dbReference type="FunFam" id="1.20.1250.20:FF:000059">
    <property type="entry name" value="Solute carrier family 17 member 9"/>
    <property type="match status" value="1"/>
</dbReference>
<dbReference type="InterPro" id="IPR005829">
    <property type="entry name" value="Sugar_transporter_CS"/>
</dbReference>
<evidence type="ECO:0000259" key="18">
    <source>
        <dbReference type="PROSITE" id="PS50850"/>
    </source>
</evidence>
<dbReference type="InterPro" id="IPR044777">
    <property type="entry name" value="SLC17A9-like"/>
</dbReference>
<dbReference type="Pfam" id="PF10607">
    <property type="entry name" value="CTLH"/>
    <property type="match status" value="1"/>
</dbReference>
<comment type="similarity">
    <text evidence="2">Belongs to the major facilitator superfamily. Sodium/anion cotransporter family.</text>
</comment>
<evidence type="ECO:0000256" key="11">
    <source>
        <dbReference type="ARBA" id="ARBA00044897"/>
    </source>
</evidence>
<keyword evidence="6 17" id="KW-0472">Membrane</keyword>
<dbReference type="Proteomes" id="UP001239994">
    <property type="component" value="Unassembled WGS sequence"/>
</dbReference>
<dbReference type="PROSITE" id="PS50850">
    <property type="entry name" value="MFS"/>
    <property type="match status" value="1"/>
</dbReference>
<evidence type="ECO:0000256" key="5">
    <source>
        <dbReference type="ARBA" id="ARBA00022989"/>
    </source>
</evidence>
<feature type="transmembrane region" description="Helical" evidence="17">
    <location>
        <begin position="233"/>
        <end position="260"/>
    </location>
</feature>
<dbReference type="Pfam" id="PF08513">
    <property type="entry name" value="LisH"/>
    <property type="match status" value="1"/>
</dbReference>
<dbReference type="SMART" id="SM00668">
    <property type="entry name" value="CTLH"/>
    <property type="match status" value="1"/>
</dbReference>
<feature type="domain" description="CTLH" evidence="19">
    <location>
        <begin position="63"/>
        <end position="120"/>
    </location>
</feature>
<dbReference type="GO" id="GO:0160042">
    <property type="term" value="F:purine nucleotide uniporter activity"/>
    <property type="evidence" value="ECO:0007669"/>
    <property type="project" value="UniProtKB-ARBA"/>
</dbReference>
<dbReference type="InterPro" id="IPR036259">
    <property type="entry name" value="MFS_trans_sf"/>
</dbReference>
<dbReference type="FunFam" id="1.20.1250.20:FF:000150">
    <property type="entry name" value="Solute carrier family 17 member 9"/>
    <property type="match status" value="1"/>
</dbReference>
<dbReference type="PROSITE" id="PS50896">
    <property type="entry name" value="LISH"/>
    <property type="match status" value="1"/>
</dbReference>
<feature type="transmembrane region" description="Helical" evidence="17">
    <location>
        <begin position="489"/>
        <end position="509"/>
    </location>
</feature>
<evidence type="ECO:0000256" key="6">
    <source>
        <dbReference type="ARBA" id="ARBA00023136"/>
    </source>
</evidence>
<accession>A0AAD9E482</accession>
<dbReference type="Pfam" id="PF07690">
    <property type="entry name" value="MFS_1"/>
    <property type="match status" value="1"/>
</dbReference>
<feature type="transmembrane region" description="Helical" evidence="17">
    <location>
        <begin position="394"/>
        <end position="414"/>
    </location>
</feature>
<dbReference type="InterPro" id="IPR006595">
    <property type="entry name" value="CTLH_C"/>
</dbReference>